<evidence type="ECO:0000313" key="12">
    <source>
        <dbReference type="EMBL" id="CAH1778379.1"/>
    </source>
</evidence>
<evidence type="ECO:0000256" key="1">
    <source>
        <dbReference type="ARBA" id="ARBA00003767"/>
    </source>
</evidence>
<dbReference type="SUPFAM" id="SSF57667">
    <property type="entry name" value="beta-beta-alpha zinc fingers"/>
    <property type="match status" value="5"/>
</dbReference>
<keyword evidence="3" id="KW-0479">Metal-binding</keyword>
<dbReference type="GO" id="GO:0008270">
    <property type="term" value="F:zinc ion binding"/>
    <property type="evidence" value="ECO:0007669"/>
    <property type="project" value="UniProtKB-KW"/>
</dbReference>
<evidence type="ECO:0000256" key="3">
    <source>
        <dbReference type="ARBA" id="ARBA00022723"/>
    </source>
</evidence>
<dbReference type="FunFam" id="3.30.160.60:FF:000624">
    <property type="entry name" value="zinc finger protein 697"/>
    <property type="match status" value="1"/>
</dbReference>
<evidence type="ECO:0000256" key="6">
    <source>
        <dbReference type="ARBA" id="ARBA00022833"/>
    </source>
</evidence>
<dbReference type="GO" id="GO:0032502">
    <property type="term" value="P:developmental process"/>
    <property type="evidence" value="ECO:0007669"/>
    <property type="project" value="UniProtKB-ARBA"/>
</dbReference>
<dbReference type="FunFam" id="3.30.160.60:FF:001465">
    <property type="entry name" value="Zinc finger protein 560"/>
    <property type="match status" value="1"/>
</dbReference>
<dbReference type="FunFam" id="3.30.160.60:FF:000325">
    <property type="entry name" value="ZFP90 zinc finger protein"/>
    <property type="match status" value="1"/>
</dbReference>
<dbReference type="OrthoDB" id="8999342at2759"/>
<evidence type="ECO:0000256" key="10">
    <source>
        <dbReference type="ARBA" id="ARBA00023242"/>
    </source>
</evidence>
<dbReference type="InterPro" id="IPR036236">
    <property type="entry name" value="Znf_C2H2_sf"/>
</dbReference>
<keyword evidence="5" id="KW-0863">Zinc-finger</keyword>
<keyword evidence="7" id="KW-0805">Transcription regulation</keyword>
<evidence type="ECO:0000256" key="9">
    <source>
        <dbReference type="ARBA" id="ARBA00023163"/>
    </source>
</evidence>
<dbReference type="SMART" id="SM00355">
    <property type="entry name" value="ZnF_C2H2"/>
    <property type="match status" value="11"/>
</dbReference>
<evidence type="ECO:0000256" key="11">
    <source>
        <dbReference type="SAM" id="MobiDB-lite"/>
    </source>
</evidence>
<evidence type="ECO:0000256" key="4">
    <source>
        <dbReference type="ARBA" id="ARBA00022737"/>
    </source>
</evidence>
<comment type="caution">
    <text evidence="12">The sequence shown here is derived from an EMBL/GenBank/DDBJ whole genome shotgun (WGS) entry which is preliminary data.</text>
</comment>
<dbReference type="InterPro" id="IPR050717">
    <property type="entry name" value="C2H2-ZF_Transcription_Reg"/>
</dbReference>
<gene>
    <name evidence="12" type="ORF">OFUS_LOCUS5307</name>
</gene>
<dbReference type="EMBL" id="CAIIXF020000002">
    <property type="protein sequence ID" value="CAH1778379.1"/>
    <property type="molecule type" value="Genomic_DNA"/>
</dbReference>
<dbReference type="GO" id="GO:0000122">
    <property type="term" value="P:negative regulation of transcription by RNA polymerase II"/>
    <property type="evidence" value="ECO:0007669"/>
    <property type="project" value="UniProtKB-ARBA"/>
</dbReference>
<evidence type="ECO:0000313" key="13">
    <source>
        <dbReference type="Proteomes" id="UP000749559"/>
    </source>
</evidence>
<dbReference type="FunFam" id="3.30.160.60:FF:000097">
    <property type="entry name" value="Zinc finger protein"/>
    <property type="match status" value="1"/>
</dbReference>
<dbReference type="PROSITE" id="PS00028">
    <property type="entry name" value="ZINC_FINGER_C2H2_1"/>
    <property type="match status" value="11"/>
</dbReference>
<dbReference type="FunFam" id="3.30.160.60:FF:000202">
    <property type="entry name" value="Zinc finger protein 574"/>
    <property type="match status" value="1"/>
</dbReference>
<dbReference type="FunFam" id="3.30.160.60:FF:001049">
    <property type="entry name" value="zinc finger protein 319"/>
    <property type="match status" value="2"/>
</dbReference>
<dbReference type="Proteomes" id="UP000749559">
    <property type="component" value="Unassembled WGS sequence"/>
</dbReference>
<comment type="subcellular location">
    <subcellularLocation>
        <location evidence="2">Nucleus</location>
    </subcellularLocation>
</comment>
<keyword evidence="9" id="KW-0804">Transcription</keyword>
<feature type="compositionally biased region" description="Acidic residues" evidence="11">
    <location>
        <begin position="37"/>
        <end position="56"/>
    </location>
</feature>
<name>A0A8J1TJA6_OWEFU</name>
<dbReference type="PANTHER" id="PTHR14196">
    <property type="entry name" value="ODD-SKIPPED - RELATED"/>
    <property type="match status" value="1"/>
</dbReference>
<keyword evidence="10" id="KW-0539">Nucleus</keyword>
<dbReference type="Gene3D" id="3.30.160.60">
    <property type="entry name" value="Classic Zinc Finger"/>
    <property type="match status" value="11"/>
</dbReference>
<dbReference type="FunFam" id="3.30.160.60:FF:000512">
    <property type="entry name" value="zinc finger protein 197 isoform X1"/>
    <property type="match status" value="1"/>
</dbReference>
<dbReference type="PANTHER" id="PTHR14196:SF12">
    <property type="entry name" value="ZINC FINGER PROTEIN 208-LIKE"/>
    <property type="match status" value="1"/>
</dbReference>
<keyword evidence="8" id="KW-0238">DNA-binding</keyword>
<dbReference type="GO" id="GO:0005634">
    <property type="term" value="C:nucleus"/>
    <property type="evidence" value="ECO:0007669"/>
    <property type="project" value="UniProtKB-SubCell"/>
</dbReference>
<evidence type="ECO:0000256" key="2">
    <source>
        <dbReference type="ARBA" id="ARBA00004123"/>
    </source>
</evidence>
<proteinExistence type="predicted"/>
<keyword evidence="4" id="KW-0677">Repeat</keyword>
<dbReference type="InterPro" id="IPR013087">
    <property type="entry name" value="Znf_C2H2_type"/>
</dbReference>
<dbReference type="GO" id="GO:0000981">
    <property type="term" value="F:DNA-binding transcription factor activity, RNA polymerase II-specific"/>
    <property type="evidence" value="ECO:0007669"/>
    <property type="project" value="TreeGrafter"/>
</dbReference>
<accession>A0A8J1TJA6</accession>
<feature type="region of interest" description="Disordered" evidence="11">
    <location>
        <begin position="35"/>
        <end position="56"/>
    </location>
</feature>
<comment type="function">
    <text evidence="1">May be involved in transcriptional regulation.</text>
</comment>
<evidence type="ECO:0000256" key="8">
    <source>
        <dbReference type="ARBA" id="ARBA00023125"/>
    </source>
</evidence>
<dbReference type="Pfam" id="PF00096">
    <property type="entry name" value="zf-C2H2"/>
    <property type="match status" value="10"/>
</dbReference>
<keyword evidence="6" id="KW-0862">Zinc</keyword>
<evidence type="ECO:0000256" key="7">
    <source>
        <dbReference type="ARBA" id="ARBA00023015"/>
    </source>
</evidence>
<organism evidence="12 13">
    <name type="scientific">Owenia fusiformis</name>
    <name type="common">Polychaete worm</name>
    <dbReference type="NCBI Taxonomy" id="6347"/>
    <lineage>
        <taxon>Eukaryota</taxon>
        <taxon>Metazoa</taxon>
        <taxon>Spiralia</taxon>
        <taxon>Lophotrochozoa</taxon>
        <taxon>Annelida</taxon>
        <taxon>Polychaeta</taxon>
        <taxon>Sedentaria</taxon>
        <taxon>Canalipalpata</taxon>
        <taxon>Sabellida</taxon>
        <taxon>Oweniida</taxon>
        <taxon>Oweniidae</taxon>
        <taxon>Owenia</taxon>
    </lineage>
</organism>
<dbReference type="PROSITE" id="PS50157">
    <property type="entry name" value="ZINC_FINGER_C2H2_2"/>
    <property type="match status" value="11"/>
</dbReference>
<evidence type="ECO:0000256" key="5">
    <source>
        <dbReference type="ARBA" id="ARBA00022771"/>
    </source>
</evidence>
<keyword evidence="13" id="KW-1185">Reference proteome</keyword>
<protein>
    <submittedName>
        <fullName evidence="12">Uncharacterized protein</fullName>
    </submittedName>
</protein>
<sequence length="459" mass="53623">MPLKTYQIKFSRYFSVKQVRRSNRSKKAIPTRYIDAGDSDEETEVEADNGGAELEEQTNDGDEHLKYMAMVKRLKNPKEQKELICEYCEKQFHHECLLVIHLRTHTGEKPFKCALCPKSFAQNYYLTKHQQQVHLGKKPFKCVDCPKAFVRSHQLVQHSMIHTGEKPFICDQCPKSFRSKSTLKVHLLSTHSNVKEHMCDFCDKQFSLRSSLTKHLKIHTREKKLQPTQIIETKDSGDETDIAVANIEADNLEAELELDGEQTIDGDEHSKYTAMVNRLKNQKRKKEFICDYCPKQFNRERLLVVHLRTHTGERPFKCTLCPKSFAQNYYLTKHQQQVHLGERPFKCAHCPKAFVRSHQLVQHSLIHTGEKPIKCNQCPKSFRSKSILKVHLKSTHSNMKEYMCDFCDRRFNLPQTLERHLKIHTGDKNHQCVHCGKMFTLDNNLKKHLKANHTNVDNK</sequence>
<dbReference type="AlphaFoldDB" id="A0A8J1TJA6"/>
<dbReference type="GO" id="GO:0000977">
    <property type="term" value="F:RNA polymerase II transcription regulatory region sequence-specific DNA binding"/>
    <property type="evidence" value="ECO:0007669"/>
    <property type="project" value="TreeGrafter"/>
</dbReference>
<reference evidence="12" key="1">
    <citation type="submission" date="2022-03" db="EMBL/GenBank/DDBJ databases">
        <authorList>
            <person name="Martin C."/>
        </authorList>
    </citation>
    <scope>NUCLEOTIDE SEQUENCE</scope>
</reference>